<name>A0ABY7VIV1_9GAMM</name>
<feature type="transmembrane region" description="Helical" evidence="1">
    <location>
        <begin position="88"/>
        <end position="105"/>
    </location>
</feature>
<dbReference type="Proteomes" id="UP001215231">
    <property type="component" value="Chromosome"/>
</dbReference>
<evidence type="ECO:0000313" key="2">
    <source>
        <dbReference type="EMBL" id="WDE12895.1"/>
    </source>
</evidence>
<evidence type="ECO:0000313" key="3">
    <source>
        <dbReference type="Proteomes" id="UP001215231"/>
    </source>
</evidence>
<accession>A0ABY7VIV1</accession>
<feature type="transmembrane region" description="Helical" evidence="1">
    <location>
        <begin position="215"/>
        <end position="234"/>
    </location>
</feature>
<feature type="transmembrane region" description="Helical" evidence="1">
    <location>
        <begin position="20"/>
        <end position="44"/>
    </location>
</feature>
<feature type="transmembrane region" description="Helical" evidence="1">
    <location>
        <begin position="65"/>
        <end position="82"/>
    </location>
</feature>
<reference evidence="2 3" key="1">
    <citation type="journal article" date="2022" name="Mar. Drugs">
        <title>Bioassay-Guided Fractionation Leads to the Detection of Cholic Acid Generated by the Rare Thalassomonas sp.</title>
        <authorList>
            <person name="Pheiffer F."/>
            <person name="Schneider Y.K."/>
            <person name="Hansen E.H."/>
            <person name="Andersen J.H."/>
            <person name="Isaksson J."/>
            <person name="Busche T."/>
            <person name="R C."/>
            <person name="Kalinowski J."/>
            <person name="Zyl L.V."/>
            <person name="Trindade M."/>
        </authorList>
    </citation>
    <scope>NUCLEOTIDE SEQUENCE [LARGE SCALE GENOMIC DNA]</scope>
    <source>
        <strain evidence="2 3">A5K-61T</strain>
    </source>
</reference>
<feature type="transmembrane region" description="Helical" evidence="1">
    <location>
        <begin position="117"/>
        <end position="139"/>
    </location>
</feature>
<dbReference type="RefSeq" id="WP_274053219.1">
    <property type="nucleotide sequence ID" value="NZ_CP059693.1"/>
</dbReference>
<feature type="transmembrane region" description="Helical" evidence="1">
    <location>
        <begin position="278"/>
        <end position="297"/>
    </location>
</feature>
<keyword evidence="1" id="KW-0812">Transmembrane</keyword>
<organism evidence="2 3">
    <name type="scientific">Thalassomonas haliotis</name>
    <dbReference type="NCBI Taxonomy" id="485448"/>
    <lineage>
        <taxon>Bacteria</taxon>
        <taxon>Pseudomonadati</taxon>
        <taxon>Pseudomonadota</taxon>
        <taxon>Gammaproteobacteria</taxon>
        <taxon>Alteromonadales</taxon>
        <taxon>Colwelliaceae</taxon>
        <taxon>Thalassomonas</taxon>
    </lineage>
</organism>
<gene>
    <name evidence="2" type="ORF">H3N35_05370</name>
</gene>
<protein>
    <submittedName>
        <fullName evidence="2">Uncharacterized protein</fullName>
    </submittedName>
</protein>
<sequence>MLYHPLYLYGRNKIAILQTFILLILSLTTLSGANHLLLLSLLALRANVEIIRRRHSNSCVNLTNMFFFILLMMSIKHFIVWQALLAPVLYLDAVIFFACAYALLIQQSRHGDFNVDAGIIAIGASACLFLARHVLLTGLTSEQTIAAVNALLTLTTSVLLVLILYFDHLTLLMPHNNRYSAAHYLAEQSKWLLVLYTLFKITAEALDIYSVYQQVFGFAAVLLLLFTVLTVLPVKARLGSKGRNFQGLLLCLPLCLLPIFLDCCFSRQQGDTGNITEFFYQLCPLLLLSLSYIYALMTGNKAPGLEPQKA</sequence>
<feature type="transmembrane region" description="Helical" evidence="1">
    <location>
        <begin position="246"/>
        <end position="266"/>
    </location>
</feature>
<keyword evidence="1" id="KW-0472">Membrane</keyword>
<evidence type="ECO:0000256" key="1">
    <source>
        <dbReference type="SAM" id="Phobius"/>
    </source>
</evidence>
<dbReference type="EMBL" id="CP059693">
    <property type="protein sequence ID" value="WDE12895.1"/>
    <property type="molecule type" value="Genomic_DNA"/>
</dbReference>
<keyword evidence="1" id="KW-1133">Transmembrane helix</keyword>
<feature type="transmembrane region" description="Helical" evidence="1">
    <location>
        <begin position="145"/>
        <end position="166"/>
    </location>
</feature>
<keyword evidence="3" id="KW-1185">Reference proteome</keyword>
<proteinExistence type="predicted"/>